<evidence type="ECO:0000313" key="1">
    <source>
        <dbReference type="EMBL" id="GIM67810.1"/>
    </source>
</evidence>
<dbReference type="RefSeq" id="WP_203841984.1">
    <property type="nucleotide sequence ID" value="NZ_BAAATW010000002.1"/>
</dbReference>
<reference evidence="1" key="1">
    <citation type="submission" date="2021-03" db="EMBL/GenBank/DDBJ databases">
        <title>Whole genome shotgun sequence of Actinoplanes consettensis NBRC 14913.</title>
        <authorList>
            <person name="Komaki H."/>
            <person name="Tamura T."/>
        </authorList>
    </citation>
    <scope>NUCLEOTIDE SEQUENCE</scope>
    <source>
        <strain evidence="1">NBRC 14913</strain>
    </source>
</reference>
<proteinExistence type="predicted"/>
<dbReference type="NCBIfam" id="TIGR01206">
    <property type="entry name" value="lysW"/>
    <property type="match status" value="1"/>
</dbReference>
<accession>A0A919SC47</accession>
<organism evidence="1 2">
    <name type="scientific">Winogradskya consettensis</name>
    <dbReference type="NCBI Taxonomy" id="113560"/>
    <lineage>
        <taxon>Bacteria</taxon>
        <taxon>Bacillati</taxon>
        <taxon>Actinomycetota</taxon>
        <taxon>Actinomycetes</taxon>
        <taxon>Micromonosporales</taxon>
        <taxon>Micromonosporaceae</taxon>
        <taxon>Winogradskya</taxon>
    </lineage>
</organism>
<dbReference type="Proteomes" id="UP000680865">
    <property type="component" value="Unassembled WGS sequence"/>
</dbReference>
<dbReference type="InterPro" id="IPR005906">
    <property type="entry name" value="LysW"/>
</dbReference>
<gene>
    <name evidence="1" type="ORF">Aco04nite_07940</name>
</gene>
<evidence type="ECO:0000313" key="2">
    <source>
        <dbReference type="Proteomes" id="UP000680865"/>
    </source>
</evidence>
<name>A0A919SC47_9ACTN</name>
<keyword evidence="2" id="KW-1185">Reference proteome</keyword>
<sequence length="56" mass="5972">MSVQACPECAADVTFAAEPEMNSILECGECMGELEVVSVEPLIIAVAPEVEEDWGE</sequence>
<protein>
    <submittedName>
        <fullName evidence="1">Lysine biosynthesis protein LysW</fullName>
    </submittedName>
</protein>
<dbReference type="Gene3D" id="2.20.28.160">
    <property type="match status" value="1"/>
</dbReference>
<dbReference type="Pfam" id="PF21344">
    <property type="entry name" value="Zn_ribbon_LysW"/>
    <property type="match status" value="1"/>
</dbReference>
<dbReference type="AlphaFoldDB" id="A0A919SC47"/>
<dbReference type="EMBL" id="BOQP01000004">
    <property type="protein sequence ID" value="GIM67810.1"/>
    <property type="molecule type" value="Genomic_DNA"/>
</dbReference>
<comment type="caution">
    <text evidence="1">The sequence shown here is derived from an EMBL/GenBank/DDBJ whole genome shotgun (WGS) entry which is preliminary data.</text>
</comment>